<feature type="domain" description="Amine oxidase" evidence="2">
    <location>
        <begin position="20"/>
        <end position="478"/>
    </location>
</feature>
<organism evidence="3 4">
    <name type="scientific">Prosthecochloris ethylica</name>
    <dbReference type="NCBI Taxonomy" id="2743976"/>
    <lineage>
        <taxon>Bacteria</taxon>
        <taxon>Pseudomonadati</taxon>
        <taxon>Chlorobiota</taxon>
        <taxon>Chlorobiia</taxon>
        <taxon>Chlorobiales</taxon>
        <taxon>Chlorobiaceae</taxon>
        <taxon>Prosthecochloris</taxon>
    </lineage>
</organism>
<dbReference type="RefSeq" id="WP_114607289.1">
    <property type="nucleotide sequence ID" value="NZ_JABVZQ010000018.1"/>
</dbReference>
<accession>A0ABR9XRT1</accession>
<feature type="signal peptide" evidence="1">
    <location>
        <begin position="1"/>
        <end position="22"/>
    </location>
</feature>
<dbReference type="InterPro" id="IPR002937">
    <property type="entry name" value="Amino_oxidase"/>
</dbReference>
<sequence>MKKATKSGIAVIGAGIGGAASAALLAAGGYDVTLFEAQDRPGGCASTFRRGGFLFDAGATVGCGFHSGGPLAALGRDLDLEWHLMPCRVAWEYVSGDLSLPLTHSRMDIVQQFPRSVPFWREQEQIAASLWSLAGEAVPWPPASFSDVRQLVSKALSMPSLSSRLARFAAMTVRQWLARHQLHRDEAFVRFLDAQLLISLQTTTIDANALFGAVALDLPVRGTHRLTGGIGQVVEQLTESVRSHGGRVLQGCRVNRLQVDGGRAVAVITEDEEVFEPRLVIANLTPRSLAGLVEPSAAVRFRDTPAPYWSAFMLYLGVHESAFSNRDCAHLQIVEPSGEPGEGRSVFVSVSPSDDSLRAPEGFRAVTISTHTRPEPWFQAAARGNGAYESLRDAYTEKVFQLLETRLPGLRQASVLTFGATPVTWQTWTGREGGYVGGCPQTSLFRVRGPHTSLRNLFLVGDSVFPGQSLPGVVSGARRLVGMISRRFKP</sequence>
<reference evidence="3 4" key="1">
    <citation type="journal article" date="2020" name="Microorganisms">
        <title>Simultaneous Genome Sequencing of Prosthecochloris ethylica and Desulfuromonas acetoxidans within a Syntrophic Mixture Reveals Unique Pili and Protein Interactions.</title>
        <authorList>
            <person name="Kyndt J.A."/>
            <person name="Van Beeumen J.J."/>
            <person name="Meyer T.E."/>
        </authorList>
    </citation>
    <scope>NUCLEOTIDE SEQUENCE [LARGE SCALE GENOMIC DNA]</scope>
    <source>
        <strain evidence="3 4">N3</strain>
    </source>
</reference>
<comment type="caution">
    <text evidence="3">The sequence shown here is derived from an EMBL/GenBank/DDBJ whole genome shotgun (WGS) entry which is preliminary data.</text>
</comment>
<proteinExistence type="predicted"/>
<name>A0ABR9XRT1_9CHLB</name>
<keyword evidence="1" id="KW-0732">Signal</keyword>
<dbReference type="PANTHER" id="PTHR46313:SF3">
    <property type="entry name" value="PROLYCOPENE ISOMERASE, CHLOROPLASTIC"/>
    <property type="match status" value="1"/>
</dbReference>
<gene>
    <name evidence="3" type="ORF">INT08_06045</name>
</gene>
<keyword evidence="4" id="KW-1185">Reference proteome</keyword>
<protein>
    <submittedName>
        <fullName evidence="3">FAD-dependent oxidoreductase</fullName>
    </submittedName>
</protein>
<dbReference type="SUPFAM" id="SSF51905">
    <property type="entry name" value="FAD/NAD(P)-binding domain"/>
    <property type="match status" value="1"/>
</dbReference>
<feature type="chain" id="PRO_5046305296" evidence="1">
    <location>
        <begin position="23"/>
        <end position="490"/>
    </location>
</feature>
<evidence type="ECO:0000256" key="1">
    <source>
        <dbReference type="SAM" id="SignalP"/>
    </source>
</evidence>
<dbReference type="Gene3D" id="3.50.50.60">
    <property type="entry name" value="FAD/NAD(P)-binding domain"/>
    <property type="match status" value="2"/>
</dbReference>
<dbReference type="EMBL" id="JADGII010000008">
    <property type="protein sequence ID" value="MBF0636736.1"/>
    <property type="molecule type" value="Genomic_DNA"/>
</dbReference>
<evidence type="ECO:0000259" key="2">
    <source>
        <dbReference type="Pfam" id="PF01593"/>
    </source>
</evidence>
<dbReference type="InterPro" id="IPR036188">
    <property type="entry name" value="FAD/NAD-bd_sf"/>
</dbReference>
<dbReference type="PANTHER" id="PTHR46313">
    <property type="match status" value="1"/>
</dbReference>
<dbReference type="Proteomes" id="UP000619838">
    <property type="component" value="Unassembled WGS sequence"/>
</dbReference>
<evidence type="ECO:0000313" key="4">
    <source>
        <dbReference type="Proteomes" id="UP000619838"/>
    </source>
</evidence>
<dbReference type="InterPro" id="IPR045892">
    <property type="entry name" value="CrtISO-like"/>
</dbReference>
<evidence type="ECO:0000313" key="3">
    <source>
        <dbReference type="EMBL" id="MBF0636736.1"/>
    </source>
</evidence>
<dbReference type="Pfam" id="PF01593">
    <property type="entry name" value="Amino_oxidase"/>
    <property type="match status" value="1"/>
</dbReference>